<dbReference type="InterPro" id="IPR002155">
    <property type="entry name" value="Thiolase"/>
</dbReference>
<evidence type="ECO:0000313" key="10">
    <source>
        <dbReference type="EMBL" id="MBM3274374.1"/>
    </source>
</evidence>
<dbReference type="EC" id="2.3.1.9" evidence="2"/>
<dbReference type="Pfam" id="PF00108">
    <property type="entry name" value="Thiolase_N"/>
    <property type="match status" value="1"/>
</dbReference>
<dbReference type="GO" id="GO:0003985">
    <property type="term" value="F:acetyl-CoA C-acetyltransferase activity"/>
    <property type="evidence" value="ECO:0007669"/>
    <property type="project" value="UniProtKB-EC"/>
</dbReference>
<dbReference type="AlphaFoldDB" id="A0A937X1T6"/>
<evidence type="ECO:0000259" key="9">
    <source>
        <dbReference type="Pfam" id="PF02803"/>
    </source>
</evidence>
<comment type="similarity">
    <text evidence="1 7">Belongs to the thiolase-like superfamily. Thiolase family.</text>
</comment>
<evidence type="ECO:0000313" key="11">
    <source>
        <dbReference type="Proteomes" id="UP000703893"/>
    </source>
</evidence>
<gene>
    <name evidence="10" type="ORF">FJZ00_04435</name>
</gene>
<dbReference type="Proteomes" id="UP000703893">
    <property type="component" value="Unassembled WGS sequence"/>
</dbReference>
<dbReference type="SUPFAM" id="SSF53901">
    <property type="entry name" value="Thiolase-like"/>
    <property type="match status" value="2"/>
</dbReference>
<feature type="active site" description="Acyl-thioester intermediate" evidence="6">
    <location>
        <position position="90"/>
    </location>
</feature>
<evidence type="ECO:0000256" key="2">
    <source>
        <dbReference type="ARBA" id="ARBA00012705"/>
    </source>
</evidence>
<accession>A0A937X1T6</accession>
<dbReference type="Gene3D" id="3.40.47.10">
    <property type="match status" value="2"/>
</dbReference>
<dbReference type="GO" id="GO:0006635">
    <property type="term" value="P:fatty acid beta-oxidation"/>
    <property type="evidence" value="ECO:0007669"/>
    <property type="project" value="TreeGrafter"/>
</dbReference>
<keyword evidence="4 7" id="KW-0012">Acyltransferase</keyword>
<keyword evidence="3 7" id="KW-0808">Transferase</keyword>
<dbReference type="PANTHER" id="PTHR18919">
    <property type="entry name" value="ACETYL-COA C-ACYLTRANSFERASE"/>
    <property type="match status" value="1"/>
</dbReference>
<dbReference type="PANTHER" id="PTHR18919:SF107">
    <property type="entry name" value="ACETYL-COA ACETYLTRANSFERASE, CYTOSOLIC"/>
    <property type="match status" value="1"/>
</dbReference>
<dbReference type="InterPro" id="IPR016039">
    <property type="entry name" value="Thiolase-like"/>
</dbReference>
<dbReference type="FunFam" id="3.40.47.10:FF:000010">
    <property type="entry name" value="Acetyl-CoA acetyltransferase (Thiolase)"/>
    <property type="match status" value="1"/>
</dbReference>
<evidence type="ECO:0000256" key="5">
    <source>
        <dbReference type="ARBA" id="ARBA00030755"/>
    </source>
</evidence>
<feature type="domain" description="Thiolase N-terminal" evidence="8">
    <location>
        <begin position="5"/>
        <end position="262"/>
    </location>
</feature>
<dbReference type="CDD" id="cd00751">
    <property type="entry name" value="thiolase"/>
    <property type="match status" value="1"/>
</dbReference>
<evidence type="ECO:0000256" key="3">
    <source>
        <dbReference type="ARBA" id="ARBA00022679"/>
    </source>
</evidence>
<dbReference type="PROSITE" id="PS00098">
    <property type="entry name" value="THIOLASE_1"/>
    <property type="match status" value="1"/>
</dbReference>
<dbReference type="InterPro" id="IPR020617">
    <property type="entry name" value="Thiolase_C"/>
</dbReference>
<feature type="active site" description="Proton acceptor" evidence="6">
    <location>
        <position position="349"/>
    </location>
</feature>
<feature type="active site" description="Proton acceptor" evidence="6">
    <location>
        <position position="379"/>
    </location>
</feature>
<evidence type="ECO:0000256" key="7">
    <source>
        <dbReference type="RuleBase" id="RU003557"/>
    </source>
</evidence>
<dbReference type="NCBIfam" id="TIGR01930">
    <property type="entry name" value="AcCoA-C-Actrans"/>
    <property type="match status" value="1"/>
</dbReference>
<protein>
    <recommendedName>
        <fullName evidence="2">acetyl-CoA C-acetyltransferase</fullName>
        <ecNumber evidence="2">2.3.1.9</ecNumber>
    </recommendedName>
    <alternativeName>
        <fullName evidence="5">Acetoacetyl-CoA thiolase</fullName>
    </alternativeName>
</protein>
<reference evidence="10 11" key="1">
    <citation type="submission" date="2019-03" db="EMBL/GenBank/DDBJ databases">
        <title>Lake Tanganyika Metagenome-Assembled Genomes (MAGs).</title>
        <authorList>
            <person name="Tran P."/>
        </authorList>
    </citation>
    <scope>NUCLEOTIDE SEQUENCE [LARGE SCALE GENOMIC DNA]</scope>
    <source>
        <strain evidence="10">K_DeepCast_65m_m2_236</strain>
    </source>
</reference>
<dbReference type="InterPro" id="IPR020610">
    <property type="entry name" value="Thiolase_AS"/>
</dbReference>
<proteinExistence type="inferred from homology"/>
<name>A0A937X1T6_9BACT</name>
<dbReference type="EMBL" id="VGJX01000195">
    <property type="protein sequence ID" value="MBM3274374.1"/>
    <property type="molecule type" value="Genomic_DNA"/>
</dbReference>
<dbReference type="PROSITE" id="PS00099">
    <property type="entry name" value="THIOLASE_3"/>
    <property type="match status" value="1"/>
</dbReference>
<dbReference type="InterPro" id="IPR020616">
    <property type="entry name" value="Thiolase_N"/>
</dbReference>
<evidence type="ECO:0000259" key="8">
    <source>
        <dbReference type="Pfam" id="PF00108"/>
    </source>
</evidence>
<comment type="caution">
    <text evidence="10">The sequence shown here is derived from an EMBL/GenBank/DDBJ whole genome shotgun (WGS) entry which is preliminary data.</text>
</comment>
<dbReference type="PROSITE" id="PS00737">
    <property type="entry name" value="THIOLASE_2"/>
    <property type="match status" value="1"/>
</dbReference>
<evidence type="ECO:0000256" key="4">
    <source>
        <dbReference type="ARBA" id="ARBA00023315"/>
    </source>
</evidence>
<evidence type="ECO:0000256" key="6">
    <source>
        <dbReference type="PIRSR" id="PIRSR000429-1"/>
    </source>
</evidence>
<dbReference type="InterPro" id="IPR020613">
    <property type="entry name" value="Thiolase_CS"/>
</dbReference>
<dbReference type="Pfam" id="PF02803">
    <property type="entry name" value="Thiolase_C"/>
    <property type="match status" value="1"/>
</dbReference>
<sequence>MTREIVILGGARTAFTEFGGSLKDWSPTDLGVAAAIAALERCGVRGEDIDDVIIGNVVQCDTDAAYLARHVGLKAGVPQEAPALTVNRLCGSGLQAIVNAAQDLLLGEATVALAGGTESLSTAPYTVPRARFGQAMGNMPFVDTLWSALTDKYNDTPMAITAENLAARYGITRDEQDAFSYRSHQRAASAIASGRLAGEIAPIELSSKKGPVSVATDEHVRADTSPEALGKLPPRFKKDGTVTAGNASGINDGAAALVVTTADKAAERGWKPQARLVSWAVAGVDPSIMGIGPVPAAKKALDRAGLTLDQLDVIEINEAFAAQALAVAKALDVDPERLNSNGGAIAFGHPLAASGARLALTTIHELHARKARYGLAALCIGGGQGIAAIFEAI</sequence>
<dbReference type="PIRSF" id="PIRSF000429">
    <property type="entry name" value="Ac-CoA_Ac_transf"/>
    <property type="match status" value="1"/>
</dbReference>
<dbReference type="InterPro" id="IPR020615">
    <property type="entry name" value="Thiolase_acyl_enz_int_AS"/>
</dbReference>
<feature type="domain" description="Thiolase C-terminal" evidence="9">
    <location>
        <begin position="271"/>
        <end position="391"/>
    </location>
</feature>
<evidence type="ECO:0000256" key="1">
    <source>
        <dbReference type="ARBA" id="ARBA00010982"/>
    </source>
</evidence>
<organism evidence="10 11">
    <name type="scientific">Candidatus Tanganyikabacteria bacterium</name>
    <dbReference type="NCBI Taxonomy" id="2961651"/>
    <lineage>
        <taxon>Bacteria</taxon>
        <taxon>Bacillati</taxon>
        <taxon>Candidatus Sericytochromatia</taxon>
        <taxon>Candidatus Tanganyikabacteria</taxon>
    </lineage>
</organism>